<dbReference type="Gene3D" id="3.30.428.10">
    <property type="entry name" value="HIT-like"/>
    <property type="match status" value="1"/>
</dbReference>
<feature type="binding site" evidence="11">
    <location>
        <position position="124"/>
    </location>
    <ligand>
        <name>substrate</name>
    </ligand>
</feature>
<sequence>MLQSNSNENAIIIAEKTPFPADTNSLQAIITNIDFNNFMMFFFEGIKSSLIYPCTDMHIEKYRKQNRCLIQESADDYYNITLPYIQSNQLSVEWVYNVLDKKCESERIIFDNPDQINGFMLLPDLKWNGIDIENLYVQAIVYRRTIKSVRDLKEEHLPLLKNIREQGLKTVEEKYNVHRQQIRMYLHYQPSYYHLHVHFVHISYDAAANNVGKAILLDDVINNISLMADYYQKTSLTFEIKENHPLAKHYRKLKLEN</sequence>
<dbReference type="OrthoDB" id="10264956at2759"/>
<dbReference type="InterPro" id="IPR008594">
    <property type="entry name" value="DcpS/DCS2"/>
</dbReference>
<keyword evidence="5" id="KW-0378">Hydrolase</keyword>
<feature type="binding site" evidence="11">
    <location>
        <position position="126"/>
    </location>
    <ligand>
        <name>substrate</name>
    </ligand>
</feature>
<protein>
    <recommendedName>
        <fullName evidence="4">m7GpppX diphosphatase</fullName>
        <ecNumber evidence="3">3.6.1.59</ecNumber>
    </recommendedName>
    <alternativeName>
        <fullName evidence="8">Decapping scavenger enzyme</fullName>
    </alternativeName>
    <alternativeName>
        <fullName evidence="7">Scavenger mRNA-decapping enzyme DcpS</fullName>
    </alternativeName>
</protein>
<dbReference type="GO" id="GO:0000290">
    <property type="term" value="P:deadenylation-dependent decapping of nuclear-transcribed mRNA"/>
    <property type="evidence" value="ECO:0007669"/>
    <property type="project" value="InterPro"/>
</dbReference>
<comment type="subcellular location">
    <subcellularLocation>
        <location evidence="1">Nucleus</location>
    </subcellularLocation>
</comment>
<comment type="catalytic activity">
    <reaction evidence="9">
        <text>a 5'-end (N(7)-methyl 5'-triphosphoguanosine)-ribonucleoside in mRNA + H2O = N(7)-methyl-GMP + a 5'-end diphospho-ribonucleoside in mRNA + 2 H(+)</text>
        <dbReference type="Rhea" id="RHEA:65388"/>
        <dbReference type="Rhea" id="RHEA-COMP:17165"/>
        <dbReference type="Rhea" id="RHEA-COMP:17167"/>
        <dbReference type="ChEBI" id="CHEBI:15377"/>
        <dbReference type="ChEBI" id="CHEBI:15378"/>
        <dbReference type="ChEBI" id="CHEBI:58285"/>
        <dbReference type="ChEBI" id="CHEBI:156461"/>
        <dbReference type="ChEBI" id="CHEBI:167616"/>
        <dbReference type="EC" id="3.6.1.59"/>
    </reaction>
</comment>
<evidence type="ECO:0000256" key="1">
    <source>
        <dbReference type="ARBA" id="ARBA00004123"/>
    </source>
</evidence>
<feature type="binding site" evidence="11">
    <location>
        <position position="104"/>
    </location>
    <ligand>
        <name>substrate</name>
    </ligand>
</feature>
<accession>A0A3P7PKX5</accession>
<dbReference type="GO" id="GO:0140932">
    <property type="term" value="F:5'-(N(7)-methyl 5'-triphosphoguanosine)-[mRNA] diphosphatase activity"/>
    <property type="evidence" value="ECO:0007669"/>
    <property type="project" value="UniProtKB-EC"/>
</dbReference>
<evidence type="ECO:0000256" key="11">
    <source>
        <dbReference type="PIRSR" id="PIRSR028973-2"/>
    </source>
</evidence>
<evidence type="ECO:0000256" key="6">
    <source>
        <dbReference type="ARBA" id="ARBA00023242"/>
    </source>
</evidence>
<dbReference type="SUPFAM" id="SSF54197">
    <property type="entry name" value="HIT-like"/>
    <property type="match status" value="1"/>
</dbReference>
<dbReference type="PIRSF" id="PIRSF028973">
    <property type="entry name" value="Scavenger_mRNA_decap_enz"/>
    <property type="match status" value="1"/>
</dbReference>
<dbReference type="AlphaFoldDB" id="A0A3P7PKX5"/>
<dbReference type="STRING" id="318479.A0A3P7PKX5"/>
<dbReference type="GO" id="GO:0000932">
    <property type="term" value="C:P-body"/>
    <property type="evidence" value="ECO:0007669"/>
    <property type="project" value="TreeGrafter"/>
</dbReference>
<dbReference type="EMBL" id="UYYG01001157">
    <property type="protein sequence ID" value="VDN56914.1"/>
    <property type="molecule type" value="Genomic_DNA"/>
</dbReference>
<dbReference type="Gene3D" id="3.30.200.40">
    <property type="entry name" value="Scavenger mRNA decapping enzyme, N-terminal domain"/>
    <property type="match status" value="1"/>
</dbReference>
<dbReference type="SUPFAM" id="SSF102860">
    <property type="entry name" value="mRNA decapping enzyme DcpS N-terminal domain"/>
    <property type="match status" value="1"/>
</dbReference>
<comment type="similarity">
    <text evidence="2">Belongs to the HIT family.</text>
</comment>
<keyword evidence="13" id="KW-1185">Reference proteome</keyword>
<evidence type="ECO:0000256" key="8">
    <source>
        <dbReference type="ARBA" id="ARBA00030609"/>
    </source>
</evidence>
<keyword evidence="6" id="KW-0539">Nucleus</keyword>
<dbReference type="GO" id="GO:0005634">
    <property type="term" value="C:nucleus"/>
    <property type="evidence" value="ECO:0007669"/>
    <property type="project" value="UniProtKB-SubCell"/>
</dbReference>
<dbReference type="InterPro" id="IPR036265">
    <property type="entry name" value="HIT-like_sf"/>
</dbReference>
<evidence type="ECO:0000256" key="3">
    <source>
        <dbReference type="ARBA" id="ARBA00012520"/>
    </source>
</evidence>
<dbReference type="GO" id="GO:0000340">
    <property type="term" value="F:RNA 7-methylguanosine cap binding"/>
    <property type="evidence" value="ECO:0007669"/>
    <property type="project" value="TreeGrafter"/>
</dbReference>
<evidence type="ECO:0000256" key="5">
    <source>
        <dbReference type="ARBA" id="ARBA00022801"/>
    </source>
</evidence>
<evidence type="ECO:0000256" key="9">
    <source>
        <dbReference type="ARBA" id="ARBA00048222"/>
    </source>
</evidence>
<dbReference type="Pfam" id="PF11969">
    <property type="entry name" value="DcpS_C"/>
    <property type="match status" value="1"/>
</dbReference>
<proteinExistence type="inferred from homology"/>
<name>A0A3P7PKX5_DRAME</name>
<dbReference type="EC" id="3.6.1.59" evidence="3"/>
<dbReference type="InterPro" id="IPR011145">
    <property type="entry name" value="Scavenger_mRNA_decap_enz_N"/>
</dbReference>
<feature type="binding site" evidence="11">
    <location>
        <position position="94"/>
    </location>
    <ligand>
        <name>substrate</name>
    </ligand>
</feature>
<feature type="active site" description="Nucleophile" evidence="10">
    <location>
        <position position="196"/>
    </location>
</feature>
<organism evidence="12 13">
    <name type="scientific">Dracunculus medinensis</name>
    <name type="common">Guinea worm</name>
    <dbReference type="NCBI Taxonomy" id="318479"/>
    <lineage>
        <taxon>Eukaryota</taxon>
        <taxon>Metazoa</taxon>
        <taxon>Ecdysozoa</taxon>
        <taxon>Nematoda</taxon>
        <taxon>Chromadorea</taxon>
        <taxon>Rhabditida</taxon>
        <taxon>Spirurina</taxon>
        <taxon>Dracunculoidea</taxon>
        <taxon>Dracunculidae</taxon>
        <taxon>Dracunculus</taxon>
    </lineage>
</organism>
<dbReference type="Proteomes" id="UP000274756">
    <property type="component" value="Unassembled WGS sequence"/>
</dbReference>
<evidence type="ECO:0000256" key="7">
    <source>
        <dbReference type="ARBA" id="ARBA00029885"/>
    </source>
</evidence>
<dbReference type="PANTHER" id="PTHR12978:SF0">
    <property type="entry name" value="M7GPPPX DIPHOSPHATASE"/>
    <property type="match status" value="1"/>
</dbReference>
<dbReference type="PANTHER" id="PTHR12978">
    <property type="entry name" value="HISTIDINE TRIAD HIT PROTEIN MEMBER"/>
    <property type="match status" value="1"/>
</dbReference>
<evidence type="ECO:0000256" key="10">
    <source>
        <dbReference type="PIRSR" id="PIRSR028973-1"/>
    </source>
</evidence>
<gene>
    <name evidence="12" type="ORF">DME_LOCUS6887</name>
</gene>
<feature type="binding site" evidence="11">
    <location>
        <begin position="187"/>
        <end position="198"/>
    </location>
    <ligand>
        <name>substrate</name>
    </ligand>
</feature>
<evidence type="ECO:0000313" key="13">
    <source>
        <dbReference type="Proteomes" id="UP000274756"/>
    </source>
</evidence>
<evidence type="ECO:0000256" key="2">
    <source>
        <dbReference type="ARBA" id="ARBA00010208"/>
    </source>
</evidence>
<evidence type="ECO:0000256" key="4">
    <source>
        <dbReference type="ARBA" id="ARBA00015636"/>
    </source>
</evidence>
<reference evidence="12 13" key="1">
    <citation type="submission" date="2018-11" db="EMBL/GenBank/DDBJ databases">
        <authorList>
            <consortium name="Pathogen Informatics"/>
        </authorList>
    </citation>
    <scope>NUCLEOTIDE SEQUENCE [LARGE SCALE GENOMIC DNA]</scope>
</reference>
<evidence type="ECO:0000313" key="12">
    <source>
        <dbReference type="EMBL" id="VDN56914.1"/>
    </source>
</evidence>
<dbReference type="Pfam" id="PF05652">
    <property type="entry name" value="DcpS"/>
    <property type="match status" value="1"/>
</dbReference>
<dbReference type="FunFam" id="3.30.428.10:FF:000006">
    <property type="entry name" value="m7GpppX diphosphatase"/>
    <property type="match status" value="1"/>
</dbReference>